<accession>A0A077ZF26</accession>
<dbReference type="PROSITE" id="PS50013">
    <property type="entry name" value="CHROMO_2"/>
    <property type="match status" value="1"/>
</dbReference>
<dbReference type="SUPFAM" id="SSF54160">
    <property type="entry name" value="Chromo domain-like"/>
    <property type="match status" value="1"/>
</dbReference>
<evidence type="ECO:0000313" key="6">
    <source>
        <dbReference type="Proteomes" id="UP000030665"/>
    </source>
</evidence>
<keyword evidence="6" id="KW-1185">Reference proteome</keyword>
<dbReference type="SMART" id="SM00298">
    <property type="entry name" value="CHROMO"/>
    <property type="match status" value="1"/>
</dbReference>
<reference evidence="5" key="1">
    <citation type="submission" date="2014-01" db="EMBL/GenBank/DDBJ databases">
        <authorList>
            <person name="Aslett M."/>
        </authorList>
    </citation>
    <scope>NUCLEOTIDE SEQUENCE</scope>
</reference>
<dbReference type="EMBL" id="HG806339">
    <property type="protein sequence ID" value="CDW58444.1"/>
    <property type="molecule type" value="Genomic_DNA"/>
</dbReference>
<dbReference type="PRINTS" id="PR00504">
    <property type="entry name" value="CHROMODOMAIN"/>
</dbReference>
<dbReference type="InterPro" id="IPR052458">
    <property type="entry name" value="PcG_PRC1-like_component"/>
</dbReference>
<evidence type="ECO:0000259" key="4">
    <source>
        <dbReference type="PROSITE" id="PS50013"/>
    </source>
</evidence>
<dbReference type="PANTHER" id="PTHR46389">
    <property type="entry name" value="POLYCOMB GROUP PROTEIN PC"/>
    <property type="match status" value="1"/>
</dbReference>
<dbReference type="InterPro" id="IPR000953">
    <property type="entry name" value="Chromo/chromo_shadow_dom"/>
</dbReference>
<dbReference type="PANTHER" id="PTHR46389:SF3">
    <property type="entry name" value="POLYCOMB GROUP PROTEIN PC"/>
    <property type="match status" value="1"/>
</dbReference>
<comment type="subcellular location">
    <subcellularLocation>
        <location evidence="1">Nucleus</location>
    </subcellularLocation>
</comment>
<evidence type="ECO:0000256" key="2">
    <source>
        <dbReference type="ARBA" id="ARBA00023242"/>
    </source>
</evidence>
<dbReference type="GO" id="GO:0035102">
    <property type="term" value="C:PRC1 complex"/>
    <property type="evidence" value="ECO:0007669"/>
    <property type="project" value="TreeGrafter"/>
</dbReference>
<dbReference type="AlphaFoldDB" id="A0A077ZF26"/>
<dbReference type="GO" id="GO:0000785">
    <property type="term" value="C:chromatin"/>
    <property type="evidence" value="ECO:0007669"/>
    <property type="project" value="TreeGrafter"/>
</dbReference>
<dbReference type="Gene3D" id="2.40.50.40">
    <property type="match status" value="1"/>
</dbReference>
<feature type="compositionally biased region" description="Polar residues" evidence="3">
    <location>
        <begin position="68"/>
        <end position="77"/>
    </location>
</feature>
<dbReference type="Proteomes" id="UP000030665">
    <property type="component" value="Unassembled WGS sequence"/>
</dbReference>
<dbReference type="InterPro" id="IPR017984">
    <property type="entry name" value="Chromo_dom_subgr"/>
</dbReference>
<proteinExistence type="predicted"/>
<evidence type="ECO:0000313" key="5">
    <source>
        <dbReference type="EMBL" id="CDW58444.1"/>
    </source>
</evidence>
<evidence type="ECO:0000256" key="3">
    <source>
        <dbReference type="SAM" id="MobiDB-lite"/>
    </source>
</evidence>
<reference evidence="5" key="2">
    <citation type="submission" date="2014-03" db="EMBL/GenBank/DDBJ databases">
        <title>The whipworm genome and dual-species transcriptomics of an intimate host-pathogen interaction.</title>
        <authorList>
            <person name="Foth B.J."/>
            <person name="Tsai I.J."/>
            <person name="Reid A.J."/>
            <person name="Bancroft A.J."/>
            <person name="Nichol S."/>
            <person name="Tracey A."/>
            <person name="Holroyd N."/>
            <person name="Cotton J.A."/>
            <person name="Stanley E.J."/>
            <person name="Zarowiecki M."/>
            <person name="Liu J.Z."/>
            <person name="Huckvale T."/>
            <person name="Cooper P.J."/>
            <person name="Grencis R.K."/>
            <person name="Berriman M."/>
        </authorList>
    </citation>
    <scope>NUCLEOTIDE SEQUENCE [LARGE SCALE GENOMIC DNA]</scope>
</reference>
<keyword evidence="2" id="KW-0539">Nucleus</keyword>
<dbReference type="GO" id="GO:0003682">
    <property type="term" value="F:chromatin binding"/>
    <property type="evidence" value="ECO:0007669"/>
    <property type="project" value="TreeGrafter"/>
</dbReference>
<dbReference type="GO" id="GO:0000122">
    <property type="term" value="P:negative regulation of transcription by RNA polymerase II"/>
    <property type="evidence" value="ECO:0007669"/>
    <property type="project" value="TreeGrafter"/>
</dbReference>
<name>A0A077ZF26_TRITR</name>
<dbReference type="OrthoDB" id="1918685at2759"/>
<organism evidence="5 6">
    <name type="scientific">Trichuris trichiura</name>
    <name type="common">Whipworm</name>
    <name type="synonym">Trichocephalus trichiurus</name>
    <dbReference type="NCBI Taxonomy" id="36087"/>
    <lineage>
        <taxon>Eukaryota</taxon>
        <taxon>Metazoa</taxon>
        <taxon>Ecdysozoa</taxon>
        <taxon>Nematoda</taxon>
        <taxon>Enoplea</taxon>
        <taxon>Dorylaimia</taxon>
        <taxon>Trichinellida</taxon>
        <taxon>Trichuridae</taxon>
        <taxon>Trichuris</taxon>
    </lineage>
</organism>
<dbReference type="InterPro" id="IPR023780">
    <property type="entry name" value="Chromo_domain"/>
</dbReference>
<protein>
    <submittedName>
        <fullName evidence="5">Chromo domain containing protein</fullName>
    </submittedName>
</protein>
<gene>
    <name evidence="5" type="ORF">TTRE_0000675901</name>
</gene>
<dbReference type="Pfam" id="PF00385">
    <property type="entry name" value="Chromo"/>
    <property type="match status" value="1"/>
</dbReference>
<dbReference type="InterPro" id="IPR016197">
    <property type="entry name" value="Chromo-like_dom_sf"/>
</dbReference>
<feature type="domain" description="Chromo" evidence="4">
    <location>
        <begin position="10"/>
        <end position="68"/>
    </location>
</feature>
<sequence length="301" mass="33218">MDQENQENVYEAERIKKKRVRKGKVEYLVHWSGYSSKDDTWEPEENILDQRLVEAFRSHGKKRRKLTTGGQLVNSEGETTEREVNDNEATEVGQRVIETIVISRSSTPVEAASPPIIEIPMSPAVEAASPPIIEIPMSPAVEAPMSPVVEALTPPAVEVPMSPAIEIPMSPVVEARTPPVMEIPRSPVVEVPMSRPVEVPMSRPGRAPMLRPVEVPMSRPVEAPMFPLAEPPMLPPVVVPMSPSVEEPPPPLSPATAAAELRELQELSGMRIINDELRYHRNWVVTEVSVGGSVVTFVEYD</sequence>
<evidence type="ECO:0000256" key="1">
    <source>
        <dbReference type="ARBA" id="ARBA00004123"/>
    </source>
</evidence>
<dbReference type="STRING" id="36087.A0A077ZF26"/>
<feature type="region of interest" description="Disordered" evidence="3">
    <location>
        <begin position="66"/>
        <end position="88"/>
    </location>
</feature>